<reference evidence="2 3" key="1">
    <citation type="submission" date="2019-08" db="EMBL/GenBank/DDBJ databases">
        <authorList>
            <person name="Peeters C."/>
        </authorList>
    </citation>
    <scope>NUCLEOTIDE SEQUENCE [LARGE SCALE GENOMIC DNA]</scope>
    <source>
        <strain evidence="2 3">LMG 31117</strain>
    </source>
</reference>
<keyword evidence="3" id="KW-1185">Reference proteome</keyword>
<evidence type="ECO:0000313" key="2">
    <source>
        <dbReference type="EMBL" id="VVE75923.1"/>
    </source>
</evidence>
<dbReference type="InterPro" id="IPR029083">
    <property type="entry name" value="Imm32"/>
</dbReference>
<accession>A0A5E5ATZ4</accession>
<evidence type="ECO:0000256" key="1">
    <source>
        <dbReference type="SAM" id="MobiDB-lite"/>
    </source>
</evidence>
<protein>
    <submittedName>
        <fullName evidence="2">Uncharacterized protein</fullName>
    </submittedName>
</protein>
<name>A0A5E5ATZ4_9BURK</name>
<organism evidence="2 3">
    <name type="scientific">Pandoraea anapnoica</name>
    <dbReference type="NCBI Taxonomy" id="2508301"/>
    <lineage>
        <taxon>Bacteria</taxon>
        <taxon>Pseudomonadati</taxon>
        <taxon>Pseudomonadota</taxon>
        <taxon>Betaproteobacteria</taxon>
        <taxon>Burkholderiales</taxon>
        <taxon>Burkholderiaceae</taxon>
        <taxon>Pandoraea</taxon>
    </lineage>
</organism>
<feature type="compositionally biased region" description="Basic residues" evidence="1">
    <location>
        <begin position="28"/>
        <end position="40"/>
    </location>
</feature>
<feature type="region of interest" description="Disordered" evidence="1">
    <location>
        <begin position="1"/>
        <end position="40"/>
    </location>
</feature>
<dbReference type="AlphaFoldDB" id="A0A5E5ATZ4"/>
<dbReference type="EMBL" id="CABPSP010000022">
    <property type="protein sequence ID" value="VVE75923.1"/>
    <property type="molecule type" value="Genomic_DNA"/>
</dbReference>
<evidence type="ECO:0000313" key="3">
    <source>
        <dbReference type="Proteomes" id="UP000383122"/>
    </source>
</evidence>
<dbReference type="Proteomes" id="UP000383122">
    <property type="component" value="Unassembled WGS sequence"/>
</dbReference>
<sequence>MWQQQATPSPIRNERHGLSGRWGIESRRTRHSRGPAHRRVSVSLTQRPMMRLRPSSRVGKDALAYSEPVLAISMHIPALRAKASAASASVTLDAQGSSQSVPDCASHSRTSSPICRARFEAIGGQVKIYGYSFGGDAELSELHEVSFVASPEELRRIARFLEDCAAGMAACGGDWMHEHLSDNVQGFKGTPDVVVVNPVHHP</sequence>
<gene>
    <name evidence="2" type="ORF">PAN31117_05286</name>
</gene>
<feature type="compositionally biased region" description="Polar residues" evidence="1">
    <location>
        <begin position="1"/>
        <end position="10"/>
    </location>
</feature>
<dbReference type="Pfam" id="PF15566">
    <property type="entry name" value="Imm32"/>
    <property type="match status" value="1"/>
</dbReference>
<proteinExistence type="predicted"/>